<protein>
    <submittedName>
        <fullName evidence="2">Uncharacterized protein</fullName>
    </submittedName>
</protein>
<evidence type="ECO:0000313" key="3">
    <source>
        <dbReference type="Proteomes" id="UP001501115"/>
    </source>
</evidence>
<accession>A0ABP8H6Y8</accession>
<keyword evidence="3" id="KW-1185">Reference proteome</keyword>
<reference evidence="3" key="1">
    <citation type="journal article" date="2019" name="Int. J. Syst. Evol. Microbiol.">
        <title>The Global Catalogue of Microorganisms (GCM) 10K type strain sequencing project: providing services to taxonomists for standard genome sequencing and annotation.</title>
        <authorList>
            <consortium name="The Broad Institute Genomics Platform"/>
            <consortium name="The Broad Institute Genome Sequencing Center for Infectious Disease"/>
            <person name="Wu L."/>
            <person name="Ma J."/>
        </authorList>
    </citation>
    <scope>NUCLEOTIDE SEQUENCE [LARGE SCALE GENOMIC DNA]</scope>
    <source>
        <strain evidence="3">JCM 31290</strain>
    </source>
</reference>
<sequence length="72" mass="7625">MELKRLFDFAVKRPRRGMAPSPGLTITSALIERFGLFAIIIIALGETVAGAVEGQPTSPRVPSRSLSASSPS</sequence>
<evidence type="ECO:0000256" key="1">
    <source>
        <dbReference type="SAM" id="MobiDB-lite"/>
    </source>
</evidence>
<proteinExistence type="predicted"/>
<name>A0ABP8H6Y8_9ACTN</name>
<gene>
    <name evidence="2" type="ORF">GCM10023086_67680</name>
</gene>
<dbReference type="EMBL" id="BAABET010000013">
    <property type="protein sequence ID" value="GAA4335281.1"/>
    <property type="molecule type" value="Genomic_DNA"/>
</dbReference>
<dbReference type="RefSeq" id="WP_345665559.1">
    <property type="nucleotide sequence ID" value="NZ_BAABET010000013.1"/>
</dbReference>
<comment type="caution">
    <text evidence="2">The sequence shown here is derived from an EMBL/GenBank/DDBJ whole genome shotgun (WGS) entry which is preliminary data.</text>
</comment>
<dbReference type="Proteomes" id="UP001501115">
    <property type="component" value="Unassembled WGS sequence"/>
</dbReference>
<evidence type="ECO:0000313" key="2">
    <source>
        <dbReference type="EMBL" id="GAA4335281.1"/>
    </source>
</evidence>
<feature type="compositionally biased region" description="Low complexity" evidence="1">
    <location>
        <begin position="58"/>
        <end position="72"/>
    </location>
</feature>
<feature type="region of interest" description="Disordered" evidence="1">
    <location>
        <begin position="53"/>
        <end position="72"/>
    </location>
</feature>
<organism evidence="2 3">
    <name type="scientific">Streptomyces venetus</name>
    <dbReference type="NCBI Taxonomy" id="1701086"/>
    <lineage>
        <taxon>Bacteria</taxon>
        <taxon>Bacillati</taxon>
        <taxon>Actinomycetota</taxon>
        <taxon>Actinomycetes</taxon>
        <taxon>Kitasatosporales</taxon>
        <taxon>Streptomycetaceae</taxon>
        <taxon>Streptomyces</taxon>
    </lineage>
</organism>